<keyword evidence="1" id="KW-1185">Reference proteome</keyword>
<organism evidence="1 2">
    <name type="scientific">Nicotiana tabacum</name>
    <name type="common">Common tobacco</name>
    <dbReference type="NCBI Taxonomy" id="4097"/>
    <lineage>
        <taxon>Eukaryota</taxon>
        <taxon>Viridiplantae</taxon>
        <taxon>Streptophyta</taxon>
        <taxon>Embryophyta</taxon>
        <taxon>Tracheophyta</taxon>
        <taxon>Spermatophyta</taxon>
        <taxon>Magnoliopsida</taxon>
        <taxon>eudicotyledons</taxon>
        <taxon>Gunneridae</taxon>
        <taxon>Pentapetalae</taxon>
        <taxon>asterids</taxon>
        <taxon>lamiids</taxon>
        <taxon>Solanales</taxon>
        <taxon>Solanaceae</taxon>
        <taxon>Nicotianoideae</taxon>
        <taxon>Nicotianeae</taxon>
        <taxon>Nicotiana</taxon>
    </lineage>
</organism>
<reference evidence="1" key="1">
    <citation type="journal article" date="2014" name="Nat. Commun.">
        <title>The tobacco genome sequence and its comparison with those of tomato and potato.</title>
        <authorList>
            <person name="Sierro N."/>
            <person name="Battey J.N."/>
            <person name="Ouadi S."/>
            <person name="Bakaher N."/>
            <person name="Bovet L."/>
            <person name="Willig A."/>
            <person name="Goepfert S."/>
            <person name="Peitsch M.C."/>
            <person name="Ivanov N.V."/>
        </authorList>
    </citation>
    <scope>NUCLEOTIDE SEQUENCE [LARGE SCALE GENOMIC DNA]</scope>
</reference>
<dbReference type="Proteomes" id="UP000790787">
    <property type="component" value="Chromosome 6"/>
</dbReference>
<name>A0AC58UM64_TOBAC</name>
<sequence length="136" mass="15829">MAKSSMRETPFSFVYEAESLIPVKVGEPTLRYSQANEEENNEVMFVNLELFDERRDMAHIRMAAQKQRIESYYNQRANLRYFKVEDLVLRSVSQITRELNTGKLGPTWEGPYRVSTVIVKGSYELKNQDGEKLPSN</sequence>
<reference evidence="2" key="2">
    <citation type="submission" date="2025-08" db="UniProtKB">
        <authorList>
            <consortium name="RefSeq"/>
        </authorList>
    </citation>
    <scope>IDENTIFICATION</scope>
    <source>
        <tissue evidence="2">Leaf</tissue>
    </source>
</reference>
<evidence type="ECO:0000313" key="1">
    <source>
        <dbReference type="Proteomes" id="UP000790787"/>
    </source>
</evidence>
<gene>
    <name evidence="2" type="primary">LOC142181556</name>
</gene>
<evidence type="ECO:0000313" key="2">
    <source>
        <dbReference type="RefSeq" id="XP_075110573.1"/>
    </source>
</evidence>
<dbReference type="RefSeq" id="XP_075110573.1">
    <property type="nucleotide sequence ID" value="XM_075254472.1"/>
</dbReference>
<accession>A0AC58UM64</accession>
<protein>
    <submittedName>
        <fullName evidence="2">Uncharacterized protein LOC142181556</fullName>
    </submittedName>
</protein>
<proteinExistence type="predicted"/>